<dbReference type="InterPro" id="IPR000073">
    <property type="entry name" value="AB_hydrolase_1"/>
</dbReference>
<gene>
    <name evidence="3" type="ORF">Pfra01_001985600</name>
</gene>
<dbReference type="SUPFAM" id="SSF53474">
    <property type="entry name" value="alpha/beta-Hydrolases"/>
    <property type="match status" value="1"/>
</dbReference>
<evidence type="ECO:0000259" key="2">
    <source>
        <dbReference type="Pfam" id="PF00561"/>
    </source>
</evidence>
<sequence length="355" mass="39131">MPSPSRYRFPRGARPAGSGSDPDMKLEDVPTVPSLGLHSQRHLEALRSAPKHFPRERVKRATLRSGLVLEYAVESSPAEPEAEGLPEERLVMINGFMMTKEGWAPVIDLLLDRWDVQQHGKKLTVLSFDNRGAGGSDAPFARYTTSQMAQDTLELLDHLGWDSAHFIGGSMGGMIAIELAATAPERVRSLSLLVTTRGAYLPHPRMWKPFLGSVLGGSMNCVMELLYPSTILNNPIDGREDLTVQDVLTKYHSTPQSENSYPPLYALVAQGVACLTHYVSDERLERVAKVGFPILIIGGKQDILIPPENSVALIERLKGDHVHILFFETGGHGTFFQFAEEIADGLARTIERAKL</sequence>
<dbReference type="InterPro" id="IPR050471">
    <property type="entry name" value="AB_hydrolase"/>
</dbReference>
<dbReference type="PRINTS" id="PR00111">
    <property type="entry name" value="ABHYDROLASE"/>
</dbReference>
<evidence type="ECO:0000313" key="4">
    <source>
        <dbReference type="Proteomes" id="UP001165121"/>
    </source>
</evidence>
<organism evidence="3 4">
    <name type="scientific">Phytophthora fragariaefolia</name>
    <dbReference type="NCBI Taxonomy" id="1490495"/>
    <lineage>
        <taxon>Eukaryota</taxon>
        <taxon>Sar</taxon>
        <taxon>Stramenopiles</taxon>
        <taxon>Oomycota</taxon>
        <taxon>Peronosporomycetes</taxon>
        <taxon>Peronosporales</taxon>
        <taxon>Peronosporaceae</taxon>
        <taxon>Phytophthora</taxon>
    </lineage>
</organism>
<dbReference type="Proteomes" id="UP001165121">
    <property type="component" value="Unassembled WGS sequence"/>
</dbReference>
<proteinExistence type="predicted"/>
<dbReference type="Pfam" id="PF00561">
    <property type="entry name" value="Abhydrolase_1"/>
    <property type="match status" value="1"/>
</dbReference>
<protein>
    <submittedName>
        <fullName evidence="3">Unnamed protein product</fullName>
    </submittedName>
</protein>
<evidence type="ECO:0000256" key="1">
    <source>
        <dbReference type="SAM" id="MobiDB-lite"/>
    </source>
</evidence>
<dbReference type="PANTHER" id="PTHR43433:SF5">
    <property type="entry name" value="AB HYDROLASE-1 DOMAIN-CONTAINING PROTEIN"/>
    <property type="match status" value="1"/>
</dbReference>
<feature type="region of interest" description="Disordered" evidence="1">
    <location>
        <begin position="1"/>
        <end position="30"/>
    </location>
</feature>
<dbReference type="PANTHER" id="PTHR43433">
    <property type="entry name" value="HYDROLASE, ALPHA/BETA FOLD FAMILY PROTEIN"/>
    <property type="match status" value="1"/>
</dbReference>
<feature type="domain" description="AB hydrolase-1" evidence="2">
    <location>
        <begin position="90"/>
        <end position="201"/>
    </location>
</feature>
<name>A0A9W7D1X4_9STRA</name>
<keyword evidence="4" id="KW-1185">Reference proteome</keyword>
<evidence type="ECO:0000313" key="3">
    <source>
        <dbReference type="EMBL" id="GMF50024.1"/>
    </source>
</evidence>
<dbReference type="InterPro" id="IPR029058">
    <property type="entry name" value="AB_hydrolase_fold"/>
</dbReference>
<dbReference type="EMBL" id="BSXT01002643">
    <property type="protein sequence ID" value="GMF50024.1"/>
    <property type="molecule type" value="Genomic_DNA"/>
</dbReference>
<dbReference type="Gene3D" id="3.40.50.1820">
    <property type="entry name" value="alpha/beta hydrolase"/>
    <property type="match status" value="1"/>
</dbReference>
<accession>A0A9W7D1X4</accession>
<comment type="caution">
    <text evidence="3">The sequence shown here is derived from an EMBL/GenBank/DDBJ whole genome shotgun (WGS) entry which is preliminary data.</text>
</comment>
<dbReference type="OrthoDB" id="19657at2759"/>
<dbReference type="AlphaFoldDB" id="A0A9W7D1X4"/>
<reference evidence="3" key="1">
    <citation type="submission" date="2023-04" db="EMBL/GenBank/DDBJ databases">
        <title>Phytophthora fragariaefolia NBRC 109709.</title>
        <authorList>
            <person name="Ichikawa N."/>
            <person name="Sato H."/>
            <person name="Tonouchi N."/>
        </authorList>
    </citation>
    <scope>NUCLEOTIDE SEQUENCE</scope>
    <source>
        <strain evidence="3">NBRC 109709</strain>
    </source>
</reference>